<dbReference type="EMBL" id="FSRC01000003">
    <property type="protein sequence ID" value="SIO14580.1"/>
    <property type="molecule type" value="Genomic_DNA"/>
</dbReference>
<accession>A0A1N6H473</accession>
<dbReference type="AlphaFoldDB" id="A0A1N6H473"/>
<evidence type="ECO:0000313" key="2">
    <source>
        <dbReference type="Proteomes" id="UP000185221"/>
    </source>
</evidence>
<dbReference type="RefSeq" id="WP_262481256.1">
    <property type="nucleotide sequence ID" value="NZ_FSRC01000003.1"/>
</dbReference>
<gene>
    <name evidence="1" type="ORF">SAMN05444394_3541</name>
</gene>
<dbReference type="Proteomes" id="UP000185221">
    <property type="component" value="Unassembled WGS sequence"/>
</dbReference>
<keyword evidence="2" id="KW-1185">Reference proteome</keyword>
<name>A0A1N6H473_9BACT</name>
<protein>
    <submittedName>
        <fullName evidence="1">Uncharacterized protein</fullName>
    </submittedName>
</protein>
<evidence type="ECO:0000313" key="1">
    <source>
        <dbReference type="EMBL" id="SIO14580.1"/>
    </source>
</evidence>
<sequence length="42" mass="4547">MKKLLVPFFAILFLTSCGIDSMTDVQPEQEISSADLLSDGDA</sequence>
<organism evidence="1 2">
    <name type="scientific">Algoriphagus halophilus</name>
    <dbReference type="NCBI Taxonomy" id="226505"/>
    <lineage>
        <taxon>Bacteria</taxon>
        <taxon>Pseudomonadati</taxon>
        <taxon>Bacteroidota</taxon>
        <taxon>Cytophagia</taxon>
        <taxon>Cytophagales</taxon>
        <taxon>Cyclobacteriaceae</taxon>
        <taxon>Algoriphagus</taxon>
    </lineage>
</organism>
<proteinExistence type="predicted"/>
<dbReference type="PROSITE" id="PS51257">
    <property type="entry name" value="PROKAR_LIPOPROTEIN"/>
    <property type="match status" value="1"/>
</dbReference>
<reference evidence="2" key="1">
    <citation type="submission" date="2016-11" db="EMBL/GenBank/DDBJ databases">
        <authorList>
            <person name="Varghese N."/>
            <person name="Submissions S."/>
        </authorList>
    </citation>
    <scope>NUCLEOTIDE SEQUENCE [LARGE SCALE GENOMIC DNA]</scope>
    <source>
        <strain evidence="2">DSM 15292</strain>
    </source>
</reference>